<evidence type="ECO:0000313" key="6">
    <source>
        <dbReference type="Proteomes" id="UP000001137"/>
    </source>
</evidence>
<dbReference type="PROSITE" id="PS00666">
    <property type="entry name" value="DHDPS_2"/>
    <property type="match status" value="1"/>
</dbReference>
<name>A8MDB1_CALMQ</name>
<dbReference type="Gene3D" id="3.20.20.70">
    <property type="entry name" value="Aldolase class I"/>
    <property type="match status" value="1"/>
</dbReference>
<keyword evidence="2" id="KW-0704">Schiff base</keyword>
<dbReference type="OrthoDB" id="33636at2157"/>
<dbReference type="InterPro" id="IPR013785">
    <property type="entry name" value="Aldolase_TIM"/>
</dbReference>
<dbReference type="CDD" id="cd00408">
    <property type="entry name" value="DHDPS-like"/>
    <property type="match status" value="1"/>
</dbReference>
<dbReference type="PANTHER" id="PTHR12128:SF66">
    <property type="entry name" value="4-HYDROXY-2-OXOGLUTARATE ALDOLASE, MITOCHONDRIAL"/>
    <property type="match status" value="1"/>
</dbReference>
<dbReference type="InterPro" id="IPR020625">
    <property type="entry name" value="Schiff_base-form_aldolases_AS"/>
</dbReference>
<dbReference type="AlphaFoldDB" id="A8MDB1"/>
<keyword evidence="1" id="KW-0456">Lyase</keyword>
<dbReference type="HOGENOM" id="CLU_049343_5_1_2"/>
<dbReference type="STRING" id="397948.Cmaq_0935"/>
<dbReference type="InterPro" id="IPR002220">
    <property type="entry name" value="DapA-like"/>
</dbReference>
<dbReference type="GeneID" id="5709717"/>
<feature type="active site" description="Proton donor/acceptor" evidence="3">
    <location>
        <position position="130"/>
    </location>
</feature>
<evidence type="ECO:0000256" key="1">
    <source>
        <dbReference type="ARBA" id="ARBA00023239"/>
    </source>
</evidence>
<dbReference type="PRINTS" id="PR00146">
    <property type="entry name" value="DHPICSNTHASE"/>
</dbReference>
<evidence type="ECO:0000256" key="2">
    <source>
        <dbReference type="ARBA" id="ARBA00023270"/>
    </source>
</evidence>
<dbReference type="SUPFAM" id="SSF51569">
    <property type="entry name" value="Aldolase"/>
    <property type="match status" value="1"/>
</dbReference>
<dbReference type="PANTHER" id="PTHR12128">
    <property type="entry name" value="DIHYDRODIPICOLINATE SYNTHASE"/>
    <property type="match status" value="1"/>
</dbReference>
<feature type="active site" description="Schiff-base intermediate with substrate" evidence="3">
    <location>
        <position position="159"/>
    </location>
</feature>
<gene>
    <name evidence="5" type="ordered locus">Cmaq_0935</name>
</gene>
<dbReference type="GO" id="GO:0008840">
    <property type="term" value="F:4-hydroxy-tetrahydrodipicolinate synthase activity"/>
    <property type="evidence" value="ECO:0007669"/>
    <property type="project" value="TreeGrafter"/>
</dbReference>
<evidence type="ECO:0000256" key="3">
    <source>
        <dbReference type="PIRSR" id="PIRSR001365-1"/>
    </source>
</evidence>
<dbReference type="KEGG" id="cma:Cmaq_0935"/>
<reference evidence="5 6" key="1">
    <citation type="submission" date="2007-10" db="EMBL/GenBank/DDBJ databases">
        <title>Complete sequence of Caldivirga maquilingensis IC-167.</title>
        <authorList>
            <consortium name="US DOE Joint Genome Institute"/>
            <person name="Copeland A."/>
            <person name="Lucas S."/>
            <person name="Lapidus A."/>
            <person name="Barry K."/>
            <person name="Glavina del Rio T."/>
            <person name="Dalin E."/>
            <person name="Tice H."/>
            <person name="Pitluck S."/>
            <person name="Saunders E."/>
            <person name="Brettin T."/>
            <person name="Bruce D."/>
            <person name="Detter J.C."/>
            <person name="Han C."/>
            <person name="Schmutz J."/>
            <person name="Larimer F."/>
            <person name="Land M."/>
            <person name="Hauser L."/>
            <person name="Kyrpides N."/>
            <person name="Ivanova N."/>
            <person name="Biddle J.F."/>
            <person name="Zhang Z."/>
            <person name="Fitz-Gibbon S.T."/>
            <person name="Lowe T.M."/>
            <person name="Saltikov C."/>
            <person name="House C.H."/>
            <person name="Richardson P."/>
        </authorList>
    </citation>
    <scope>NUCLEOTIDE SEQUENCE [LARGE SCALE GENOMIC DNA]</scope>
    <source>
        <strain evidence="6">ATCC 700844 / DSM 13496 / JCM 10307 / IC-167</strain>
    </source>
</reference>
<accession>A8MDB1</accession>
<dbReference type="GO" id="GO:0008675">
    <property type="term" value="F:2-dehydro-3-deoxy-phosphogluconate aldolase activity"/>
    <property type="evidence" value="ECO:0007669"/>
    <property type="project" value="UniProtKB-ARBA"/>
</dbReference>
<dbReference type="Proteomes" id="UP000001137">
    <property type="component" value="Chromosome"/>
</dbReference>
<dbReference type="EMBL" id="CP000852">
    <property type="protein sequence ID" value="ABW01767.1"/>
    <property type="molecule type" value="Genomic_DNA"/>
</dbReference>
<dbReference type="eggNOG" id="arCOG04172">
    <property type="taxonomic scope" value="Archaea"/>
</dbReference>
<keyword evidence="6" id="KW-1185">Reference proteome</keyword>
<sequence length="293" mass="31694">MEGVLVALTIPFKNGRVDADGLSAHVSSLVKDGVNGFFPLGTTGMGVLLNLEEREAVIKTVAEASGNKPIVVQVGSLDWDTVAGTVKLAEKYGASAVASIVPIYYRPDYETIRRYFMKLNQLTKLPTFIYNIPGNAGFNVTPDIVARLIKDGVRITGVKDSSGDLGQLMQFIEMGLEVFNGSDHMIAPSVIVGAKGCISALSNSITNLVIDTYRRAKDGDVNNALRTQALVTKVRDTANKYPRPAVHYSLVKLLKYDFGGVKEPLVRGLTREEEESLASDLSKLGFRVRVSGV</sequence>
<dbReference type="GO" id="GO:0044281">
    <property type="term" value="P:small molecule metabolic process"/>
    <property type="evidence" value="ECO:0007669"/>
    <property type="project" value="UniProtKB-ARBA"/>
</dbReference>
<dbReference type="RefSeq" id="WP_012185986.1">
    <property type="nucleotide sequence ID" value="NC_009954.1"/>
</dbReference>
<dbReference type="PIRSF" id="PIRSF001365">
    <property type="entry name" value="DHDPS"/>
    <property type="match status" value="1"/>
</dbReference>
<organism evidence="5 6">
    <name type="scientific">Caldivirga maquilingensis (strain ATCC 700844 / DSM 13496 / JCM 10307 / IC-167)</name>
    <dbReference type="NCBI Taxonomy" id="397948"/>
    <lineage>
        <taxon>Archaea</taxon>
        <taxon>Thermoproteota</taxon>
        <taxon>Thermoprotei</taxon>
        <taxon>Thermoproteales</taxon>
        <taxon>Thermoproteaceae</taxon>
        <taxon>Caldivirga</taxon>
    </lineage>
</organism>
<feature type="binding site" evidence="4">
    <location>
        <position position="198"/>
    </location>
    <ligand>
        <name>pyruvate</name>
        <dbReference type="ChEBI" id="CHEBI:15361"/>
    </ligand>
</feature>
<feature type="binding site" evidence="4">
    <location>
        <position position="43"/>
    </location>
    <ligand>
        <name>pyruvate</name>
        <dbReference type="ChEBI" id="CHEBI:15361"/>
    </ligand>
</feature>
<evidence type="ECO:0000256" key="4">
    <source>
        <dbReference type="PIRSR" id="PIRSR001365-2"/>
    </source>
</evidence>
<proteinExistence type="predicted"/>
<evidence type="ECO:0000313" key="5">
    <source>
        <dbReference type="EMBL" id="ABW01767.1"/>
    </source>
</evidence>
<dbReference type="SMART" id="SM01130">
    <property type="entry name" value="DHDPS"/>
    <property type="match status" value="1"/>
</dbReference>
<dbReference type="Pfam" id="PF00701">
    <property type="entry name" value="DHDPS"/>
    <property type="match status" value="1"/>
</dbReference>
<protein>
    <submittedName>
        <fullName evidence="5">Dihydrodipicolinate synthetase</fullName>
    </submittedName>
</protein>